<sequence>MLLQLASIGLNSLCIFSNPAVNATNCIINTGLFCQTEQRDHH</sequence>
<dbReference type="EMBL" id="UFXW01000004">
    <property type="protein sequence ID" value="STC91235.1"/>
    <property type="molecule type" value="Genomic_DNA"/>
</dbReference>
<name>A0A376DLB0_ECOLX</name>
<evidence type="ECO:0000313" key="1">
    <source>
        <dbReference type="EMBL" id="STC91235.1"/>
    </source>
</evidence>
<gene>
    <name evidence="1" type="ORF">NCTC10767_05777</name>
</gene>
<evidence type="ECO:0000313" key="2">
    <source>
        <dbReference type="Proteomes" id="UP000254647"/>
    </source>
</evidence>
<dbReference type="AlphaFoldDB" id="A0A376DLB0"/>
<organism evidence="1 2">
    <name type="scientific">Escherichia coli</name>
    <dbReference type="NCBI Taxonomy" id="562"/>
    <lineage>
        <taxon>Bacteria</taxon>
        <taxon>Pseudomonadati</taxon>
        <taxon>Pseudomonadota</taxon>
        <taxon>Gammaproteobacteria</taxon>
        <taxon>Enterobacterales</taxon>
        <taxon>Enterobacteriaceae</taxon>
        <taxon>Escherichia</taxon>
    </lineage>
</organism>
<reference evidence="1 2" key="1">
    <citation type="submission" date="2018-06" db="EMBL/GenBank/DDBJ databases">
        <authorList>
            <consortium name="Pathogen Informatics"/>
            <person name="Doyle S."/>
        </authorList>
    </citation>
    <scope>NUCLEOTIDE SEQUENCE [LARGE SCALE GENOMIC DNA]</scope>
    <source>
        <strain evidence="1 2">NCTC10767</strain>
    </source>
</reference>
<proteinExistence type="predicted"/>
<dbReference type="Proteomes" id="UP000254647">
    <property type="component" value="Unassembled WGS sequence"/>
</dbReference>
<accession>A0A376DLB0</accession>
<protein>
    <submittedName>
        <fullName evidence="1">Uncharacterized protein</fullName>
    </submittedName>
</protein>